<comment type="caution">
    <text evidence="3">The sequence shown here is derived from an EMBL/GenBank/DDBJ whole genome shotgun (WGS) entry which is preliminary data.</text>
</comment>
<dbReference type="Pfam" id="PF02517">
    <property type="entry name" value="Rce1-like"/>
    <property type="match status" value="1"/>
</dbReference>
<evidence type="ECO:0000313" key="4">
    <source>
        <dbReference type="Proteomes" id="UP001224122"/>
    </source>
</evidence>
<reference evidence="3 4" key="1">
    <citation type="submission" date="2023-07" db="EMBL/GenBank/DDBJ databases">
        <title>Genomic Encyclopedia of Type Strains, Phase IV (KMG-IV): sequencing the most valuable type-strain genomes for metagenomic binning, comparative biology and taxonomic classification.</title>
        <authorList>
            <person name="Goeker M."/>
        </authorList>
    </citation>
    <scope>NUCLEOTIDE SEQUENCE [LARGE SCALE GENOMIC DNA]</scope>
    <source>
        <strain evidence="3 4">DSM 27594</strain>
    </source>
</reference>
<keyword evidence="1" id="KW-0812">Transmembrane</keyword>
<dbReference type="EMBL" id="JAUSTW010000003">
    <property type="protein sequence ID" value="MDQ0199082.1"/>
    <property type="molecule type" value="Genomic_DNA"/>
</dbReference>
<organism evidence="3 4">
    <name type="scientific">Neobacillus ginsengisoli</name>
    <dbReference type="NCBI Taxonomy" id="904295"/>
    <lineage>
        <taxon>Bacteria</taxon>
        <taxon>Bacillati</taxon>
        <taxon>Bacillota</taxon>
        <taxon>Bacilli</taxon>
        <taxon>Bacillales</taxon>
        <taxon>Bacillaceae</taxon>
        <taxon>Neobacillus</taxon>
    </lineage>
</organism>
<evidence type="ECO:0000313" key="3">
    <source>
        <dbReference type="EMBL" id="MDQ0199082.1"/>
    </source>
</evidence>
<evidence type="ECO:0000259" key="2">
    <source>
        <dbReference type="Pfam" id="PF02517"/>
    </source>
</evidence>
<feature type="transmembrane region" description="Helical" evidence="1">
    <location>
        <begin position="75"/>
        <end position="94"/>
    </location>
</feature>
<feature type="transmembrane region" description="Helical" evidence="1">
    <location>
        <begin position="234"/>
        <end position="255"/>
    </location>
</feature>
<sequence>MMTTNLTQPISKRLLFAILIITIGAEIDLYITRYSTLAGTLYDAIMVSSFFIGLKLNKRLERPAATPKTKRQWTLQLTGAFLIFFIGSTIINYYSSLAFHDFSSNYDQNVQQYTDTVSGGDDVASTDSVSTFFDQVDTVGPDLYTDALAGLEEVWRLGYMILILVICKKVFRRRWEKGSRDIFLLMALFITSILFGIDHTLDTAEPWSIKLGAIVTFADMGLLFGLILLWTRSLWIAVIAHSVYDITATISWYYFDYAVETFAGLVFIAHIILLAIEKSRQRKLTRRQVMDAVQMAE</sequence>
<feature type="transmembrane region" description="Helical" evidence="1">
    <location>
        <begin position="35"/>
        <end position="54"/>
    </location>
</feature>
<accession>A0ABT9XU58</accession>
<keyword evidence="1" id="KW-0472">Membrane</keyword>
<feature type="transmembrane region" description="Helical" evidence="1">
    <location>
        <begin position="183"/>
        <end position="201"/>
    </location>
</feature>
<feature type="domain" description="CAAX prenyl protease 2/Lysostaphin resistance protein A-like" evidence="2">
    <location>
        <begin position="169"/>
        <end position="246"/>
    </location>
</feature>
<feature type="transmembrane region" description="Helical" evidence="1">
    <location>
        <begin position="261"/>
        <end position="277"/>
    </location>
</feature>
<name>A0ABT9XU58_9BACI</name>
<keyword evidence="4" id="KW-1185">Reference proteome</keyword>
<feature type="transmembrane region" description="Helical" evidence="1">
    <location>
        <begin position="207"/>
        <end position="229"/>
    </location>
</feature>
<protein>
    <submittedName>
        <fullName evidence="3">Membrane protease YdiL (CAAX protease family)</fullName>
    </submittedName>
</protein>
<dbReference type="GO" id="GO:0008233">
    <property type="term" value="F:peptidase activity"/>
    <property type="evidence" value="ECO:0007669"/>
    <property type="project" value="UniProtKB-KW"/>
</dbReference>
<evidence type="ECO:0000256" key="1">
    <source>
        <dbReference type="SAM" id="Phobius"/>
    </source>
</evidence>
<gene>
    <name evidence="3" type="ORF">J2S10_002240</name>
</gene>
<feature type="transmembrane region" description="Helical" evidence="1">
    <location>
        <begin position="154"/>
        <end position="171"/>
    </location>
</feature>
<dbReference type="Proteomes" id="UP001224122">
    <property type="component" value="Unassembled WGS sequence"/>
</dbReference>
<proteinExistence type="predicted"/>
<dbReference type="GO" id="GO:0006508">
    <property type="term" value="P:proteolysis"/>
    <property type="evidence" value="ECO:0007669"/>
    <property type="project" value="UniProtKB-KW"/>
</dbReference>
<keyword evidence="3" id="KW-0378">Hydrolase</keyword>
<keyword evidence="1" id="KW-1133">Transmembrane helix</keyword>
<dbReference type="InterPro" id="IPR003675">
    <property type="entry name" value="Rce1/LyrA-like_dom"/>
</dbReference>
<keyword evidence="3" id="KW-0645">Protease</keyword>